<dbReference type="InterPro" id="IPR057326">
    <property type="entry name" value="KR_dom"/>
</dbReference>
<gene>
    <name evidence="4" type="ORF">ENW50_10330</name>
</gene>
<dbReference type="PANTHER" id="PTHR42760">
    <property type="entry name" value="SHORT-CHAIN DEHYDROGENASES/REDUCTASES FAMILY MEMBER"/>
    <property type="match status" value="1"/>
</dbReference>
<accession>A0A7V4XTV9</accession>
<dbReference type="Gene3D" id="3.40.50.720">
    <property type="entry name" value="NAD(P)-binding Rossmann-like Domain"/>
    <property type="match status" value="1"/>
</dbReference>
<name>A0A7V4XTV9_9BACT</name>
<comment type="similarity">
    <text evidence="1">Belongs to the short-chain dehydrogenases/reductases (SDR) family.</text>
</comment>
<dbReference type="PROSITE" id="PS00061">
    <property type="entry name" value="ADH_SHORT"/>
    <property type="match status" value="1"/>
</dbReference>
<dbReference type="CDD" id="cd05233">
    <property type="entry name" value="SDR_c"/>
    <property type="match status" value="1"/>
</dbReference>
<dbReference type="InterPro" id="IPR036291">
    <property type="entry name" value="NAD(P)-bd_dom_sf"/>
</dbReference>
<reference evidence="4" key="1">
    <citation type="journal article" date="2020" name="mSystems">
        <title>Genome- and Community-Level Interaction Insights into Carbon Utilization and Element Cycling Functions of Hydrothermarchaeota in Hydrothermal Sediment.</title>
        <authorList>
            <person name="Zhou Z."/>
            <person name="Liu Y."/>
            <person name="Xu W."/>
            <person name="Pan J."/>
            <person name="Luo Z.H."/>
            <person name="Li M."/>
        </authorList>
    </citation>
    <scope>NUCLEOTIDE SEQUENCE [LARGE SCALE GENOMIC DNA]</scope>
    <source>
        <strain evidence="4">SpSt-855</strain>
    </source>
</reference>
<dbReference type="EMBL" id="DTKL01000064">
    <property type="protein sequence ID" value="HGY95059.1"/>
    <property type="molecule type" value="Genomic_DNA"/>
</dbReference>
<comment type="caution">
    <text evidence="4">The sequence shown here is derived from an EMBL/GenBank/DDBJ whole genome shotgun (WGS) entry which is preliminary data.</text>
</comment>
<feature type="domain" description="Ketoreductase" evidence="3">
    <location>
        <begin position="10"/>
        <end position="180"/>
    </location>
</feature>
<evidence type="ECO:0000256" key="1">
    <source>
        <dbReference type="ARBA" id="ARBA00006484"/>
    </source>
</evidence>
<proteinExistence type="inferred from homology"/>
<evidence type="ECO:0000259" key="3">
    <source>
        <dbReference type="SMART" id="SM00822"/>
    </source>
</evidence>
<dbReference type="InterPro" id="IPR002347">
    <property type="entry name" value="SDR_fam"/>
</dbReference>
<dbReference type="PANTHER" id="PTHR42760:SF115">
    <property type="entry name" value="3-OXOACYL-[ACYL-CARRIER-PROTEIN] REDUCTASE FABG"/>
    <property type="match status" value="1"/>
</dbReference>
<keyword evidence="2" id="KW-0560">Oxidoreductase</keyword>
<evidence type="ECO:0000256" key="2">
    <source>
        <dbReference type="ARBA" id="ARBA00023002"/>
    </source>
</evidence>
<dbReference type="Pfam" id="PF13561">
    <property type="entry name" value="adh_short_C2"/>
    <property type="match status" value="1"/>
</dbReference>
<evidence type="ECO:0000313" key="4">
    <source>
        <dbReference type="EMBL" id="HGY95059.1"/>
    </source>
</evidence>
<dbReference type="InterPro" id="IPR020904">
    <property type="entry name" value="Sc_DH/Rdtase_CS"/>
</dbReference>
<dbReference type="NCBIfam" id="NF005559">
    <property type="entry name" value="PRK07231.1"/>
    <property type="match status" value="1"/>
</dbReference>
<sequence length="261" mass="27228">MTQPFRLDGKSAVVTGAGSGIGRAIALTFAASGASVYLIDLRKDAVEETARSIAEAGGGVAVPLSCDVTDAARTQECFAGIASRARIDMLVNCAGVAHIGRLENTTEADFDRLFRVNVKGTYLCMQAAIGPMKQAGGGVILNLASIAASAGISDRFAYSMTKGAVLAMTLSVAKDYIADGIRCNAISPARIHTPFVDAFLRDNYAGQEEAMFARLSQAQPIGRMGSPEEVASLALYLCSDQASFITGADIPLDGGFFNLRG</sequence>
<organism evidence="4">
    <name type="scientific">Acidobacterium capsulatum</name>
    <dbReference type="NCBI Taxonomy" id="33075"/>
    <lineage>
        <taxon>Bacteria</taxon>
        <taxon>Pseudomonadati</taxon>
        <taxon>Acidobacteriota</taxon>
        <taxon>Terriglobia</taxon>
        <taxon>Terriglobales</taxon>
        <taxon>Acidobacteriaceae</taxon>
        <taxon>Acidobacterium</taxon>
    </lineage>
</organism>
<dbReference type="FunFam" id="3.40.50.720:FF:000084">
    <property type="entry name" value="Short-chain dehydrogenase reductase"/>
    <property type="match status" value="1"/>
</dbReference>
<dbReference type="SUPFAM" id="SSF51735">
    <property type="entry name" value="NAD(P)-binding Rossmann-fold domains"/>
    <property type="match status" value="1"/>
</dbReference>
<dbReference type="SMART" id="SM00822">
    <property type="entry name" value="PKS_KR"/>
    <property type="match status" value="1"/>
</dbReference>
<dbReference type="PRINTS" id="PR00081">
    <property type="entry name" value="GDHRDH"/>
</dbReference>
<dbReference type="GO" id="GO:0016616">
    <property type="term" value="F:oxidoreductase activity, acting on the CH-OH group of donors, NAD or NADP as acceptor"/>
    <property type="evidence" value="ECO:0007669"/>
    <property type="project" value="TreeGrafter"/>
</dbReference>
<dbReference type="AlphaFoldDB" id="A0A7V4XTV9"/>
<protein>
    <submittedName>
        <fullName evidence="4">SDR family oxidoreductase</fullName>
    </submittedName>
</protein>
<dbReference type="PRINTS" id="PR00080">
    <property type="entry name" value="SDRFAMILY"/>
</dbReference>